<dbReference type="Proteomes" id="UP000392064">
    <property type="component" value="Chromosome"/>
</dbReference>
<reference evidence="4 5" key="1">
    <citation type="submission" date="2019-11" db="EMBL/GenBank/DDBJ databases">
        <authorList>
            <person name="Li J."/>
        </authorList>
    </citation>
    <scope>NUCLEOTIDE SEQUENCE [LARGE SCALE GENOMIC DNA]</scope>
    <source>
        <strain evidence="4 5">MF47</strain>
    </source>
</reference>
<dbReference type="Pfam" id="PF03972">
    <property type="entry name" value="MmgE_PrpD_N"/>
    <property type="match status" value="1"/>
</dbReference>
<dbReference type="GO" id="GO:0016829">
    <property type="term" value="F:lyase activity"/>
    <property type="evidence" value="ECO:0007669"/>
    <property type="project" value="InterPro"/>
</dbReference>
<evidence type="ECO:0000256" key="1">
    <source>
        <dbReference type="ARBA" id="ARBA00006174"/>
    </source>
</evidence>
<keyword evidence="5" id="KW-1185">Reference proteome</keyword>
<dbReference type="InterPro" id="IPR045337">
    <property type="entry name" value="MmgE_PrpD_C"/>
</dbReference>
<dbReference type="PANTHER" id="PTHR16943:SF8">
    <property type="entry name" value="2-METHYLCITRATE DEHYDRATASE"/>
    <property type="match status" value="1"/>
</dbReference>
<dbReference type="InterPro" id="IPR042183">
    <property type="entry name" value="MmgE/PrpD_sf_1"/>
</dbReference>
<name>A0A5Q2MAB2_9ACTN</name>
<dbReference type="InterPro" id="IPR036148">
    <property type="entry name" value="MmgE/PrpD_sf"/>
</dbReference>
<dbReference type="InterPro" id="IPR045336">
    <property type="entry name" value="MmgE_PrpD_N"/>
</dbReference>
<dbReference type="Pfam" id="PF19305">
    <property type="entry name" value="MmgE_PrpD_C"/>
    <property type="match status" value="1"/>
</dbReference>
<feature type="domain" description="MmgE/PrpD C-terminal" evidence="3">
    <location>
        <begin position="305"/>
        <end position="471"/>
    </location>
</feature>
<dbReference type="AlphaFoldDB" id="A0A5Q2MAB2"/>
<dbReference type="Gene3D" id="1.10.4100.10">
    <property type="entry name" value="2-methylcitrate dehydratase PrpD"/>
    <property type="match status" value="1"/>
</dbReference>
<dbReference type="KEGG" id="aef:GEV26_00865"/>
<proteinExistence type="inferred from homology"/>
<evidence type="ECO:0000259" key="2">
    <source>
        <dbReference type="Pfam" id="PF03972"/>
    </source>
</evidence>
<dbReference type="Gene3D" id="3.30.1330.120">
    <property type="entry name" value="2-methylcitrate dehydratase PrpD"/>
    <property type="match status" value="1"/>
</dbReference>
<evidence type="ECO:0000313" key="4">
    <source>
        <dbReference type="EMBL" id="QGG40044.1"/>
    </source>
</evidence>
<sequence length="493" mass="52026">MDDRRRLDGDPAQHDRAVGLRPSFRPACRSCGQVSDVQMNLTAQLADWAAAQADRPLDAAARHHVRRLWVDYLAAVIPGSSAPTSRQVAAHAAIQYPGDQAEAVGTGRLSALGAALVNGTSAHCLEVDDGYTPGSVHPSTVIFPAVLAAAQAAGSDDEITERALAVGLEVVCRLAAAGHPATWRNHFHNTPVTGVLGSAVAVAVLHRLDAEQIEHALGIAASHAGGLFAFLGQAAEVKRLHPGKAARDGIASAELAAAGVTGPRGVLEAPHGYIDAFARGDFDNETLVGDLGEKWAFLDTYVKPYPCCRHLHGPIDAVRALKAEHQVKAGDVESVTVRTYTVASHHAARTVDEFLDAQMSIPFAVTVALAFDEVGLTEFGDDVRHDATIRALVDRVSVVADADIDAVYPRLRPAIVEITLRDGSVLTHRVDTPYGEPSNPVSDEDMTGKLVRLAGPIIGSDRAAALAEQTWTAPTHRTTLDVALSTSETPGSE</sequence>
<evidence type="ECO:0000259" key="3">
    <source>
        <dbReference type="Pfam" id="PF19305"/>
    </source>
</evidence>
<dbReference type="EMBL" id="CP045737">
    <property type="protein sequence ID" value="QGG40044.1"/>
    <property type="molecule type" value="Genomic_DNA"/>
</dbReference>
<dbReference type="PANTHER" id="PTHR16943">
    <property type="entry name" value="2-METHYLCITRATE DEHYDRATASE-RELATED"/>
    <property type="match status" value="1"/>
</dbReference>
<evidence type="ECO:0000313" key="5">
    <source>
        <dbReference type="Proteomes" id="UP000392064"/>
    </source>
</evidence>
<organism evidence="4 5">
    <name type="scientific">Aeromicrobium yanjiei</name>
    <dbReference type="NCBI Taxonomy" id="2662028"/>
    <lineage>
        <taxon>Bacteria</taxon>
        <taxon>Bacillati</taxon>
        <taxon>Actinomycetota</taxon>
        <taxon>Actinomycetes</taxon>
        <taxon>Propionibacteriales</taxon>
        <taxon>Nocardioidaceae</taxon>
        <taxon>Aeromicrobium</taxon>
    </lineage>
</organism>
<dbReference type="InterPro" id="IPR042188">
    <property type="entry name" value="MmgE/PrpD_sf_2"/>
</dbReference>
<gene>
    <name evidence="4" type="ORF">GEV26_00865</name>
</gene>
<feature type="domain" description="MmgE/PrpD N-terminal" evidence="2">
    <location>
        <begin position="44"/>
        <end position="281"/>
    </location>
</feature>
<comment type="similarity">
    <text evidence="1">Belongs to the PrpD family.</text>
</comment>
<dbReference type="SUPFAM" id="SSF103378">
    <property type="entry name" value="2-methylcitrate dehydratase PrpD"/>
    <property type="match status" value="1"/>
</dbReference>
<accession>A0A5Q2MAB2</accession>
<dbReference type="InterPro" id="IPR005656">
    <property type="entry name" value="MmgE_PrpD"/>
</dbReference>
<protein>
    <submittedName>
        <fullName evidence="4">MmgE/PrpD family protein</fullName>
    </submittedName>
</protein>